<feature type="domain" description="Tyr recombinase" evidence="7">
    <location>
        <begin position="164"/>
        <end position="374"/>
    </location>
</feature>
<keyword evidence="5" id="KW-0233">DNA recombination</keyword>
<dbReference type="Gene3D" id="1.10.443.10">
    <property type="entry name" value="Intergrase catalytic core"/>
    <property type="match status" value="1"/>
</dbReference>
<evidence type="ECO:0000256" key="1">
    <source>
        <dbReference type="ARBA" id="ARBA00003283"/>
    </source>
</evidence>
<dbReference type="PANTHER" id="PTHR30629">
    <property type="entry name" value="PROPHAGE INTEGRASE"/>
    <property type="match status" value="1"/>
</dbReference>
<feature type="domain" description="Core-binding (CB)" evidence="8">
    <location>
        <begin position="60"/>
        <end position="143"/>
    </location>
</feature>
<dbReference type="RefSeq" id="WP_080700118.1">
    <property type="nucleotide sequence ID" value="NZ_CP009225.1"/>
</dbReference>
<reference evidence="9 10" key="1">
    <citation type="journal article" date="2015" name="PLoS ONE">
        <title>A universal mariner transposon system for forward genetic studies in the genus clostridium.</title>
        <authorList>
            <person name="Zhang Y."/>
            <person name="Grosse-Honebrink A."/>
            <person name="Minton N.P."/>
        </authorList>
    </citation>
    <scope>NUCLEOTIDE SEQUENCE [LARGE SCALE GENOMIC DNA]</scope>
    <source>
        <strain evidence="9 10">NCIMB 10696</strain>
    </source>
</reference>
<dbReference type="Pfam" id="PF00589">
    <property type="entry name" value="Phage_integrase"/>
    <property type="match status" value="1"/>
</dbReference>
<dbReference type="InterPro" id="IPR002104">
    <property type="entry name" value="Integrase_catalytic"/>
</dbReference>
<dbReference type="GO" id="GO:0006310">
    <property type="term" value="P:DNA recombination"/>
    <property type="evidence" value="ECO:0007669"/>
    <property type="project" value="UniProtKB-KW"/>
</dbReference>
<evidence type="ECO:0000313" key="9">
    <source>
        <dbReference type="EMBL" id="AKC63743.1"/>
    </source>
</evidence>
<dbReference type="CDD" id="cd01189">
    <property type="entry name" value="INT_ICEBs1_C_like"/>
    <property type="match status" value="1"/>
</dbReference>
<dbReference type="GO" id="GO:0015074">
    <property type="term" value="P:DNA integration"/>
    <property type="evidence" value="ECO:0007669"/>
    <property type="project" value="UniProtKB-KW"/>
</dbReference>
<dbReference type="PROSITE" id="PS51900">
    <property type="entry name" value="CB"/>
    <property type="match status" value="1"/>
</dbReference>
<evidence type="ECO:0000259" key="8">
    <source>
        <dbReference type="PROSITE" id="PS51900"/>
    </source>
</evidence>
<evidence type="ECO:0000256" key="5">
    <source>
        <dbReference type="ARBA" id="ARBA00023172"/>
    </source>
</evidence>
<evidence type="ECO:0000256" key="4">
    <source>
        <dbReference type="ARBA" id="ARBA00023125"/>
    </source>
</evidence>
<gene>
    <name evidence="9" type="ORF">CLSPO_c30230</name>
</gene>
<dbReference type="InterPro" id="IPR004107">
    <property type="entry name" value="Integrase_SAM-like_N"/>
</dbReference>
<dbReference type="EMBL" id="CP009225">
    <property type="protein sequence ID" value="AKC63743.1"/>
    <property type="molecule type" value="Genomic_DNA"/>
</dbReference>
<dbReference type="KEGG" id="cld:CLSPO_c30230"/>
<dbReference type="GO" id="GO:0003677">
    <property type="term" value="F:DNA binding"/>
    <property type="evidence" value="ECO:0007669"/>
    <property type="project" value="UniProtKB-UniRule"/>
</dbReference>
<evidence type="ECO:0000259" key="7">
    <source>
        <dbReference type="PROSITE" id="PS51898"/>
    </source>
</evidence>
<dbReference type="Pfam" id="PF14657">
    <property type="entry name" value="Arm-DNA-bind_4"/>
    <property type="match status" value="1"/>
</dbReference>
<comment type="function">
    <text evidence="1">Site-specific tyrosine recombinase, which acts by catalyzing the cutting and rejoining of the recombining DNA molecules.</text>
</comment>
<dbReference type="InterPro" id="IPR028259">
    <property type="entry name" value="AP2-like_int_N"/>
</dbReference>
<protein>
    <submittedName>
        <fullName evidence="9">Integrase family protein</fullName>
    </submittedName>
</protein>
<dbReference type="InterPro" id="IPR010998">
    <property type="entry name" value="Integrase_recombinase_N"/>
</dbReference>
<dbReference type="SUPFAM" id="SSF56349">
    <property type="entry name" value="DNA breaking-rejoining enzymes"/>
    <property type="match status" value="1"/>
</dbReference>
<keyword evidence="4 6" id="KW-0238">DNA-binding</keyword>
<evidence type="ECO:0000256" key="3">
    <source>
        <dbReference type="ARBA" id="ARBA00022908"/>
    </source>
</evidence>
<evidence type="ECO:0000256" key="6">
    <source>
        <dbReference type="PROSITE-ProRule" id="PRU01248"/>
    </source>
</evidence>
<dbReference type="InterPro" id="IPR013762">
    <property type="entry name" value="Integrase-like_cat_sf"/>
</dbReference>
<dbReference type="GeneID" id="92940494"/>
<comment type="similarity">
    <text evidence="2">Belongs to the 'phage' integrase family.</text>
</comment>
<dbReference type="PROSITE" id="PS51898">
    <property type="entry name" value="TYR_RECOMBINASE"/>
    <property type="match status" value="1"/>
</dbReference>
<dbReference type="InterPro" id="IPR044068">
    <property type="entry name" value="CB"/>
</dbReference>
<dbReference type="PANTHER" id="PTHR30629:SF2">
    <property type="entry name" value="PROPHAGE INTEGRASE INTS-RELATED"/>
    <property type="match status" value="1"/>
</dbReference>
<sequence>MKGGIRQKGDKWYYYLDLGKVNGKRKQIERRGGDSRKSALKALNDAISKYTNGYIDPPKLTVESYLSNWLENHIKETRKINTYNRYNEILNNNIKPCIGDILLKDLKPIHIDDLIALERKKGLSGSTLQNIYGMLNTAFERAVKLQVISNNPCKFVDRPKREKFTANTLTIDEIKKIFNSLDDINYNDYVIGLALKTVLELGLRRGELAGLEWEDINFKNNCIDIKNNLIYSYGKVFLGDTKTDESQRTLYISNNLIKLLKNHKKIQTENKLKYGKYYVDNIFNSKKYNFVMTWENGKYVHPNYYTSKFKKILNKLDLNKNVRFHDLRHTNASLLLEQGIDFKVIQTRLGHSDINTTLNIYSHVNLKMQQSATEKLTNLMEGL</sequence>
<dbReference type="InterPro" id="IPR011010">
    <property type="entry name" value="DNA_brk_join_enz"/>
</dbReference>
<dbReference type="Pfam" id="PF14659">
    <property type="entry name" value="Phage_int_SAM_3"/>
    <property type="match status" value="1"/>
</dbReference>
<accession>A0A7U4JR42</accession>
<dbReference type="Gene3D" id="1.10.150.130">
    <property type="match status" value="1"/>
</dbReference>
<name>A0A7U4JR42_CLOSG</name>
<organism evidence="9 10">
    <name type="scientific">Clostridium sporogenes</name>
    <dbReference type="NCBI Taxonomy" id="1509"/>
    <lineage>
        <taxon>Bacteria</taxon>
        <taxon>Bacillati</taxon>
        <taxon>Bacillota</taxon>
        <taxon>Clostridia</taxon>
        <taxon>Eubacteriales</taxon>
        <taxon>Clostridiaceae</taxon>
        <taxon>Clostridium</taxon>
    </lineage>
</organism>
<proteinExistence type="inferred from homology"/>
<evidence type="ECO:0000256" key="2">
    <source>
        <dbReference type="ARBA" id="ARBA00008857"/>
    </source>
</evidence>
<keyword evidence="3" id="KW-0229">DNA integration</keyword>
<dbReference type="InterPro" id="IPR050808">
    <property type="entry name" value="Phage_Integrase"/>
</dbReference>
<evidence type="ECO:0000313" key="10">
    <source>
        <dbReference type="Proteomes" id="UP000033052"/>
    </source>
</evidence>
<dbReference type="Proteomes" id="UP000033052">
    <property type="component" value="Chromosome"/>
</dbReference>
<dbReference type="AlphaFoldDB" id="A0A7U4JR42"/>